<dbReference type="EMBL" id="GBXM01075604">
    <property type="protein sequence ID" value="JAH32973.1"/>
    <property type="molecule type" value="Transcribed_RNA"/>
</dbReference>
<organism evidence="1">
    <name type="scientific">Anguilla anguilla</name>
    <name type="common">European freshwater eel</name>
    <name type="synonym">Muraena anguilla</name>
    <dbReference type="NCBI Taxonomy" id="7936"/>
    <lineage>
        <taxon>Eukaryota</taxon>
        <taxon>Metazoa</taxon>
        <taxon>Chordata</taxon>
        <taxon>Craniata</taxon>
        <taxon>Vertebrata</taxon>
        <taxon>Euteleostomi</taxon>
        <taxon>Actinopterygii</taxon>
        <taxon>Neopterygii</taxon>
        <taxon>Teleostei</taxon>
        <taxon>Anguilliformes</taxon>
        <taxon>Anguillidae</taxon>
        <taxon>Anguilla</taxon>
    </lineage>
</organism>
<dbReference type="AlphaFoldDB" id="A0A0E9RXK4"/>
<name>A0A0E9RXK4_ANGAN</name>
<reference evidence="1" key="2">
    <citation type="journal article" date="2015" name="Fish Shellfish Immunol.">
        <title>Early steps in the European eel (Anguilla anguilla)-Vibrio vulnificus interaction in the gills: Role of the RtxA13 toxin.</title>
        <authorList>
            <person name="Callol A."/>
            <person name="Pajuelo D."/>
            <person name="Ebbesson L."/>
            <person name="Teles M."/>
            <person name="MacKenzie S."/>
            <person name="Amaro C."/>
        </authorList>
    </citation>
    <scope>NUCLEOTIDE SEQUENCE</scope>
</reference>
<sequence length="29" mass="3335">MNIADTPYAANYNSFYRSLRKRTLLQGGL</sequence>
<reference evidence="1" key="1">
    <citation type="submission" date="2014-11" db="EMBL/GenBank/DDBJ databases">
        <authorList>
            <person name="Amaro Gonzalez C."/>
        </authorList>
    </citation>
    <scope>NUCLEOTIDE SEQUENCE</scope>
</reference>
<protein>
    <submittedName>
        <fullName evidence="1">Uncharacterized protein</fullName>
    </submittedName>
</protein>
<proteinExistence type="predicted"/>
<accession>A0A0E9RXK4</accession>
<evidence type="ECO:0000313" key="1">
    <source>
        <dbReference type="EMBL" id="JAH32973.1"/>
    </source>
</evidence>